<keyword evidence="3 5" id="KW-1133">Transmembrane helix</keyword>
<feature type="transmembrane region" description="Helical" evidence="5">
    <location>
        <begin position="40"/>
        <end position="66"/>
    </location>
</feature>
<keyword evidence="2 5" id="KW-0812">Transmembrane</keyword>
<keyword evidence="7" id="KW-1185">Reference proteome</keyword>
<dbReference type="PANTHER" id="PTHR33514:SF13">
    <property type="entry name" value="PROTEIN ABCI12, CHLOROPLASTIC"/>
    <property type="match status" value="1"/>
</dbReference>
<evidence type="ECO:0000256" key="5">
    <source>
        <dbReference type="SAM" id="Phobius"/>
    </source>
</evidence>
<proteinExistence type="predicted"/>
<dbReference type="InterPro" id="IPR003339">
    <property type="entry name" value="ABC/ECF_trnsptr_transmembrane"/>
</dbReference>
<gene>
    <name evidence="6" type="ORF">F0Q45_02795</name>
</gene>
<evidence type="ECO:0000313" key="7">
    <source>
        <dbReference type="Proteomes" id="UP000324701"/>
    </source>
</evidence>
<comment type="subcellular location">
    <subcellularLocation>
        <location evidence="1">Membrane</location>
        <topology evidence="1">Multi-pass membrane protein</topology>
    </subcellularLocation>
</comment>
<dbReference type="OrthoDB" id="4640601at2"/>
<evidence type="ECO:0000256" key="4">
    <source>
        <dbReference type="ARBA" id="ARBA00023136"/>
    </source>
</evidence>
<evidence type="ECO:0000313" key="6">
    <source>
        <dbReference type="EMBL" id="KAA1251705.1"/>
    </source>
</evidence>
<accession>A0A5B1BVD7</accession>
<dbReference type="Pfam" id="PF02361">
    <property type="entry name" value="CbiQ"/>
    <property type="match status" value="1"/>
</dbReference>
<comment type="caution">
    <text evidence="6">The sequence shown here is derived from an EMBL/GenBank/DDBJ whole genome shotgun (WGS) entry which is preliminary data.</text>
</comment>
<organism evidence="6 7">
    <name type="scientific">Mycobacterium simiae</name>
    <name type="common">Mycobacterium habana</name>
    <dbReference type="NCBI Taxonomy" id="1784"/>
    <lineage>
        <taxon>Bacteria</taxon>
        <taxon>Bacillati</taxon>
        <taxon>Actinomycetota</taxon>
        <taxon>Actinomycetes</taxon>
        <taxon>Mycobacteriales</taxon>
        <taxon>Mycobacteriaceae</taxon>
        <taxon>Mycobacterium</taxon>
        <taxon>Mycobacterium simiae complex</taxon>
    </lineage>
</organism>
<evidence type="ECO:0000256" key="1">
    <source>
        <dbReference type="ARBA" id="ARBA00004141"/>
    </source>
</evidence>
<feature type="transmembrane region" description="Helical" evidence="5">
    <location>
        <begin position="122"/>
        <end position="141"/>
    </location>
</feature>
<keyword evidence="4 5" id="KW-0472">Membrane</keyword>
<evidence type="ECO:0000256" key="3">
    <source>
        <dbReference type="ARBA" id="ARBA00022989"/>
    </source>
</evidence>
<sequence length="283" mass="29631">MTSTATPAGRGAKRPSRPVVLLVPVPGSSAIHELWAGTKLFVVFGISVLLTFYPGWVTIGLMAALVLAAARIAHIPRGAVPSVPRWLWIVLAFGGVTAALAGGAPSISIGAVELQLGGALHFLRITALSIVLLALGAMVSWTTNVAEIGPALATLGRPLRVLRIPVDEWAVALALALRAFPMLIDEFQVLYAARRLRPKPSPRGRKARRQRRATEVIDLLAAAITVTLRRADEMGDAITARGGTGQLAANPARPKFADAVTIAITVVVSGAAVAIETLVLHTA</sequence>
<protein>
    <submittedName>
        <fullName evidence="6">Energy-coupling factor transporter transmembrane protein EcfT</fullName>
    </submittedName>
</protein>
<feature type="transmembrane region" description="Helical" evidence="5">
    <location>
        <begin position="259"/>
        <end position="280"/>
    </location>
</feature>
<evidence type="ECO:0000256" key="2">
    <source>
        <dbReference type="ARBA" id="ARBA00022692"/>
    </source>
</evidence>
<dbReference type="Proteomes" id="UP000324701">
    <property type="component" value="Unassembled WGS sequence"/>
</dbReference>
<dbReference type="AlphaFoldDB" id="A0A5B1BVD7"/>
<dbReference type="GO" id="GO:0005886">
    <property type="term" value="C:plasma membrane"/>
    <property type="evidence" value="ECO:0007669"/>
    <property type="project" value="UniProtKB-ARBA"/>
</dbReference>
<name>A0A5B1BVD7_MYCSI</name>
<dbReference type="PANTHER" id="PTHR33514">
    <property type="entry name" value="PROTEIN ABCI12, CHLOROPLASTIC"/>
    <property type="match status" value="1"/>
</dbReference>
<dbReference type="EMBL" id="VTZN01000008">
    <property type="protein sequence ID" value="KAA1251705.1"/>
    <property type="molecule type" value="Genomic_DNA"/>
</dbReference>
<feature type="transmembrane region" description="Helical" evidence="5">
    <location>
        <begin position="86"/>
        <end position="110"/>
    </location>
</feature>
<dbReference type="CDD" id="cd16914">
    <property type="entry name" value="EcfT"/>
    <property type="match status" value="1"/>
</dbReference>
<reference evidence="6 7" key="1">
    <citation type="submission" date="2019-09" db="EMBL/GenBank/DDBJ databases">
        <title>Report of infection by Mycobacterium simiae a patient suffering from pulmonary tuberculosis.</title>
        <authorList>
            <person name="Mohanty P.S."/>
            <person name="Bansal A.K."/>
            <person name="Singh H."/>
            <person name="Sharma S."/>
            <person name="Patil S.A."/>
            <person name="Upadhaya P."/>
            <person name="Singh P.K."/>
            <person name="Kumar D."/>
            <person name="Kumar S."/>
            <person name="Singh R.K."/>
            <person name="Chaudhary B."/>
        </authorList>
    </citation>
    <scope>NUCLEOTIDE SEQUENCE [LARGE SCALE GENOMIC DNA]</scope>
    <source>
        <strain evidence="6 7">JAL-560-SIM</strain>
    </source>
</reference>
<dbReference type="RefSeq" id="WP_149652450.1">
    <property type="nucleotide sequence ID" value="NZ_VTZN01000008.1"/>
</dbReference>